<reference evidence="2 3" key="1">
    <citation type="journal article" date="2018" name="Proc. Natl. Acad. Sci. U.S.A.">
        <title>Linking secondary metabolites to gene clusters through genome sequencing of six diverse Aspergillus species.</title>
        <authorList>
            <person name="Kaerboelling I."/>
            <person name="Vesth T.C."/>
            <person name="Frisvad J.C."/>
            <person name="Nybo J.L."/>
            <person name="Theobald S."/>
            <person name="Kuo A."/>
            <person name="Bowyer P."/>
            <person name="Matsuda Y."/>
            <person name="Mondo S."/>
            <person name="Lyhne E.K."/>
            <person name="Kogle M.E."/>
            <person name="Clum A."/>
            <person name="Lipzen A."/>
            <person name="Salamov A."/>
            <person name="Ngan C.Y."/>
            <person name="Daum C."/>
            <person name="Chiniquy J."/>
            <person name="Barry K."/>
            <person name="LaButti K."/>
            <person name="Haridas S."/>
            <person name="Simmons B.A."/>
            <person name="Magnuson J.K."/>
            <person name="Mortensen U.H."/>
            <person name="Larsen T.O."/>
            <person name="Grigoriev I.V."/>
            <person name="Baker S.E."/>
            <person name="Andersen M.R."/>
        </authorList>
    </citation>
    <scope>NUCLEOTIDE SEQUENCE [LARGE SCALE GENOMIC DNA]</scope>
    <source>
        <strain evidence="2 3">IBT 24754</strain>
    </source>
</reference>
<dbReference type="EMBL" id="MSFN02000001">
    <property type="protein sequence ID" value="PTU25387.1"/>
    <property type="molecule type" value="Genomic_DNA"/>
</dbReference>
<proteinExistence type="predicted"/>
<dbReference type="OrthoDB" id="4757095at2759"/>
<dbReference type="RefSeq" id="XP_040756779.1">
    <property type="nucleotide sequence ID" value="XM_040896519.1"/>
</dbReference>
<feature type="domain" description="DUF7730" evidence="1">
    <location>
        <begin position="81"/>
        <end position="287"/>
    </location>
</feature>
<dbReference type="GeneID" id="63813401"/>
<comment type="caution">
    <text evidence="2">The sequence shown here is derived from an EMBL/GenBank/DDBJ whole genome shotgun (WGS) entry which is preliminary data.</text>
</comment>
<dbReference type="VEuPathDB" id="FungiDB:P175DRAFT_0498507"/>
<dbReference type="Proteomes" id="UP000244073">
    <property type="component" value="Unassembled WGS sequence"/>
</dbReference>
<evidence type="ECO:0000313" key="2">
    <source>
        <dbReference type="EMBL" id="PTU25387.1"/>
    </source>
</evidence>
<dbReference type="InterPro" id="IPR056632">
    <property type="entry name" value="DUF7730"/>
</dbReference>
<dbReference type="PANTHER" id="PTHR38790:SF9">
    <property type="entry name" value="F-BOX DOMAIN-CONTAINING PROTEIN"/>
    <property type="match status" value="1"/>
</dbReference>
<sequence>MLATPQKDAPYSWERKYPVERLPNPRPRALTIPLSEDVNNELISDNSIDVPRNLEFSMSVNLDRQCSSKSGKDITSIQQTHDQQQSPLCRLPYEIRLIVWKYCLSGFRWHIAYHGSRLIGIECTEDHSWLDLSEYVQKLSIKKSGPARMGPVGRVPILLSCRLIYSDTVPLLYANNIFDFQDGYVLPVLANSILPSRLNLIRTVKMHTSYHTSMSREETSPEIYRDWKRLCSVLSEMKGLENLFILIWTLRLYEGGKLDAILGPLANIKAKVLEIFLPDRATWQDEDLPPGLIDRPCLKIMRRKSEVSWQYGQRKSSFDDRNDPMESY</sequence>
<organism evidence="2 3">
    <name type="scientific">Aspergillus ochraceoroseus IBT 24754</name>
    <dbReference type="NCBI Taxonomy" id="1392256"/>
    <lineage>
        <taxon>Eukaryota</taxon>
        <taxon>Fungi</taxon>
        <taxon>Dikarya</taxon>
        <taxon>Ascomycota</taxon>
        <taxon>Pezizomycotina</taxon>
        <taxon>Eurotiomycetes</taxon>
        <taxon>Eurotiomycetidae</taxon>
        <taxon>Eurotiales</taxon>
        <taxon>Aspergillaceae</taxon>
        <taxon>Aspergillus</taxon>
        <taxon>Aspergillus subgen. Nidulantes</taxon>
    </lineage>
</organism>
<dbReference type="AlphaFoldDB" id="A0A2T5MA31"/>
<protein>
    <recommendedName>
        <fullName evidence="1">DUF7730 domain-containing protein</fullName>
    </recommendedName>
</protein>
<evidence type="ECO:0000259" key="1">
    <source>
        <dbReference type="Pfam" id="PF24864"/>
    </source>
</evidence>
<gene>
    <name evidence="2" type="ORF">P175DRAFT_0498507</name>
</gene>
<dbReference type="Pfam" id="PF24864">
    <property type="entry name" value="DUF7730"/>
    <property type="match status" value="1"/>
</dbReference>
<dbReference type="PANTHER" id="PTHR38790">
    <property type="entry name" value="2EXR DOMAIN-CONTAINING PROTEIN-RELATED"/>
    <property type="match status" value="1"/>
</dbReference>
<accession>A0A2T5MA31</accession>
<name>A0A2T5MA31_9EURO</name>
<evidence type="ECO:0000313" key="3">
    <source>
        <dbReference type="Proteomes" id="UP000244073"/>
    </source>
</evidence>